<evidence type="ECO:0000313" key="3">
    <source>
        <dbReference type="Proteomes" id="UP000437736"/>
    </source>
</evidence>
<gene>
    <name evidence="2" type="ORF">GHK86_04770</name>
</gene>
<comment type="caution">
    <text evidence="2">The sequence shown here is derived from an EMBL/GenBank/DDBJ whole genome shotgun (WGS) entry which is preliminary data.</text>
</comment>
<name>A0ABW9QRC3_9ACTN</name>
<dbReference type="EMBL" id="WJHE01000201">
    <property type="protein sequence ID" value="MST32038.1"/>
    <property type="molecule type" value="Genomic_DNA"/>
</dbReference>
<feature type="domain" description="YprB ribonuclease H-like" evidence="1">
    <location>
        <begin position="496"/>
        <end position="611"/>
    </location>
</feature>
<keyword evidence="3" id="KW-1185">Reference proteome</keyword>
<protein>
    <recommendedName>
        <fullName evidence="1">YprB ribonuclease H-like domain-containing protein</fullName>
    </recommendedName>
</protein>
<dbReference type="Proteomes" id="UP000437736">
    <property type="component" value="Unassembled WGS sequence"/>
</dbReference>
<dbReference type="InterPro" id="IPR038720">
    <property type="entry name" value="YprB_RNase_H-like_dom"/>
</dbReference>
<sequence>MPRNVELKMLDLSSVPPQGGYVARRCPMRAQNDVLQPALPRPIGPEVQRRFDQGNAFEAVAIAQLESLGGAARVVEEVDGDDLSILAEEDVTVLLGARLPTDRAGRRVGRPDMLVRAPSGGYRAVDVKHHMVLEPAGPDARGLPALVSVVDRPAFEDATPDVLFSARKREDDLLQLAHYQRMLEAAGLAAKDGRWGGVLGTERRVVWYDLDAPVWRHVAPDGRQTMQSSMERYDSEFELRLAVIATALAYKQDPSVELLMVPVRIGECDECPWWDYCKGRLREGSGDVTLIPRVGWREWKVHHDRGVTDRAALAALDPVTARVVSAGIDVPEFQRLVEGLPDDTPIRDLGAVVRAKTQLVRLEAEGVETFGDLMALDTVTASYAGSGMSWLPEQIDLARAALGPSPVYRRRGVEEITVPRGDVEIDVDMENIEEGVYLWGALHSIRDGGVTTSVYHAFVTWDPLTPGIEQENLSEFWTWLTDVRLEAHRHSKTFRAYCYNASAENTYLKKLGIGLGILDEVNAFVQSDEWVDLLRVVDDQLVTGTGSGLKAIAPLAGFAWGVDDPGGGISMVQYDSAAGSTDTADRRAAREWLLTYNRGDVEATLAIRDWLQSAAAGIPSITAWSPGADGEHAS</sequence>
<organism evidence="2 3">
    <name type="scientific">Acidiferrimicrobium australe</name>
    <dbReference type="NCBI Taxonomy" id="2664430"/>
    <lineage>
        <taxon>Bacteria</taxon>
        <taxon>Bacillati</taxon>
        <taxon>Actinomycetota</taxon>
        <taxon>Acidimicrobiia</taxon>
        <taxon>Acidimicrobiales</taxon>
        <taxon>Acidimicrobiaceae</taxon>
        <taxon>Acidiferrimicrobium</taxon>
    </lineage>
</organism>
<accession>A0ABW9QRC3</accession>
<evidence type="ECO:0000259" key="1">
    <source>
        <dbReference type="Pfam" id="PF13482"/>
    </source>
</evidence>
<proteinExistence type="predicted"/>
<evidence type="ECO:0000313" key="2">
    <source>
        <dbReference type="EMBL" id="MST32038.1"/>
    </source>
</evidence>
<dbReference type="Pfam" id="PF13482">
    <property type="entry name" value="RNase_H_2"/>
    <property type="match status" value="1"/>
</dbReference>
<reference evidence="2 3" key="1">
    <citation type="submission" date="2019-11" db="EMBL/GenBank/DDBJ databases">
        <title>Acidiferrimicrobium australis gen. nov., sp. nov., an acidophilic and obligately heterotrophic, member of the Actinobacteria that catalyses dissimilatory oxido- reduction of iron isolated from metal-rich acidic water in Chile.</title>
        <authorList>
            <person name="Gonzalez D."/>
            <person name="Huber K."/>
            <person name="Hedrich S."/>
            <person name="Rojas-Villalobos C."/>
            <person name="Quatrini R."/>
            <person name="Dinamarca M.A."/>
            <person name="Schwarz A."/>
            <person name="Canales C."/>
            <person name="Nancucheo I."/>
        </authorList>
    </citation>
    <scope>NUCLEOTIDE SEQUENCE [LARGE SCALE GENOMIC DNA]</scope>
    <source>
        <strain evidence="2 3">USS-CCA1</strain>
    </source>
</reference>